<accession>A0A9P0KK48</accession>
<keyword evidence="3" id="KW-1185">Reference proteome</keyword>
<name>A0A9P0KK48_ACAOB</name>
<dbReference type="EMBL" id="CAKOFQ010006854">
    <property type="protein sequence ID" value="CAH1977123.1"/>
    <property type="molecule type" value="Genomic_DNA"/>
</dbReference>
<proteinExistence type="predicted"/>
<sequence length="55" mass="6210">MADDNKAASSSYQSDSMHDGKNQKKKTSVSHGRIFCTRHQCRIESTHLLKPLTFS</sequence>
<feature type="region of interest" description="Disordered" evidence="1">
    <location>
        <begin position="1"/>
        <end position="31"/>
    </location>
</feature>
<protein>
    <submittedName>
        <fullName evidence="2">Uncharacterized protein</fullName>
    </submittedName>
</protein>
<reference evidence="2" key="1">
    <citation type="submission" date="2022-03" db="EMBL/GenBank/DDBJ databases">
        <authorList>
            <person name="Sayadi A."/>
        </authorList>
    </citation>
    <scope>NUCLEOTIDE SEQUENCE</scope>
</reference>
<evidence type="ECO:0000313" key="3">
    <source>
        <dbReference type="Proteomes" id="UP001152888"/>
    </source>
</evidence>
<evidence type="ECO:0000256" key="1">
    <source>
        <dbReference type="SAM" id="MobiDB-lite"/>
    </source>
</evidence>
<evidence type="ECO:0000313" key="2">
    <source>
        <dbReference type="EMBL" id="CAH1977123.1"/>
    </source>
</evidence>
<gene>
    <name evidence="2" type="ORF">ACAOBT_LOCUS12465</name>
</gene>
<organism evidence="2 3">
    <name type="scientific">Acanthoscelides obtectus</name>
    <name type="common">Bean weevil</name>
    <name type="synonym">Bruchus obtectus</name>
    <dbReference type="NCBI Taxonomy" id="200917"/>
    <lineage>
        <taxon>Eukaryota</taxon>
        <taxon>Metazoa</taxon>
        <taxon>Ecdysozoa</taxon>
        <taxon>Arthropoda</taxon>
        <taxon>Hexapoda</taxon>
        <taxon>Insecta</taxon>
        <taxon>Pterygota</taxon>
        <taxon>Neoptera</taxon>
        <taxon>Endopterygota</taxon>
        <taxon>Coleoptera</taxon>
        <taxon>Polyphaga</taxon>
        <taxon>Cucujiformia</taxon>
        <taxon>Chrysomeloidea</taxon>
        <taxon>Chrysomelidae</taxon>
        <taxon>Bruchinae</taxon>
        <taxon>Bruchini</taxon>
        <taxon>Acanthoscelides</taxon>
    </lineage>
</organism>
<comment type="caution">
    <text evidence="2">The sequence shown here is derived from an EMBL/GenBank/DDBJ whole genome shotgun (WGS) entry which is preliminary data.</text>
</comment>
<dbReference type="AlphaFoldDB" id="A0A9P0KK48"/>
<dbReference type="Proteomes" id="UP001152888">
    <property type="component" value="Unassembled WGS sequence"/>
</dbReference>